<accession>A0A016V7B1</accession>
<proteinExistence type="predicted"/>
<dbReference type="Proteomes" id="UP000024635">
    <property type="component" value="Unassembled WGS sequence"/>
</dbReference>
<gene>
    <name evidence="1" type="primary">Acey_s0016.g3150</name>
    <name evidence="1" type="ORF">Y032_0016g3150</name>
</gene>
<sequence length="68" mass="7772">MSLVDFVPGYADAVHGGASPLLEAKRNRRRNRRKRYTTIKRVSFKYLLSEVSNGVDGRLSHFTTFTVQ</sequence>
<keyword evidence="2" id="KW-1185">Reference proteome</keyword>
<protein>
    <submittedName>
        <fullName evidence="1">Uncharacterized protein</fullName>
    </submittedName>
</protein>
<dbReference type="AlphaFoldDB" id="A0A016V7B1"/>
<reference evidence="2" key="1">
    <citation type="journal article" date="2015" name="Nat. Genet.">
        <title>The genome and transcriptome of the zoonotic hookworm Ancylostoma ceylanicum identify infection-specific gene families.</title>
        <authorList>
            <person name="Schwarz E.M."/>
            <person name="Hu Y."/>
            <person name="Antoshechkin I."/>
            <person name="Miller M.M."/>
            <person name="Sternberg P.W."/>
            <person name="Aroian R.V."/>
        </authorList>
    </citation>
    <scope>NUCLEOTIDE SEQUENCE</scope>
    <source>
        <strain evidence="2">HY135</strain>
    </source>
</reference>
<dbReference type="EMBL" id="JARK01001352">
    <property type="protein sequence ID" value="EYC23156.1"/>
    <property type="molecule type" value="Genomic_DNA"/>
</dbReference>
<name>A0A016V7B1_9BILA</name>
<comment type="caution">
    <text evidence="1">The sequence shown here is derived from an EMBL/GenBank/DDBJ whole genome shotgun (WGS) entry which is preliminary data.</text>
</comment>
<evidence type="ECO:0000313" key="1">
    <source>
        <dbReference type="EMBL" id="EYC23156.1"/>
    </source>
</evidence>
<organism evidence="1 2">
    <name type="scientific">Ancylostoma ceylanicum</name>
    <dbReference type="NCBI Taxonomy" id="53326"/>
    <lineage>
        <taxon>Eukaryota</taxon>
        <taxon>Metazoa</taxon>
        <taxon>Ecdysozoa</taxon>
        <taxon>Nematoda</taxon>
        <taxon>Chromadorea</taxon>
        <taxon>Rhabditida</taxon>
        <taxon>Rhabditina</taxon>
        <taxon>Rhabditomorpha</taxon>
        <taxon>Strongyloidea</taxon>
        <taxon>Ancylostomatidae</taxon>
        <taxon>Ancylostomatinae</taxon>
        <taxon>Ancylostoma</taxon>
    </lineage>
</organism>
<evidence type="ECO:0000313" key="2">
    <source>
        <dbReference type="Proteomes" id="UP000024635"/>
    </source>
</evidence>